<dbReference type="Proteomes" id="UP000182998">
    <property type="component" value="Unassembled WGS sequence"/>
</dbReference>
<dbReference type="EMBL" id="FMVN01000011">
    <property type="protein sequence ID" value="SCY62112.1"/>
    <property type="molecule type" value="Genomic_DNA"/>
</dbReference>
<name>A0A098GC22_LEGMI</name>
<accession>A0A098GC22</accession>
<evidence type="ECO:0008006" key="5">
    <source>
        <dbReference type="Google" id="ProtNLM"/>
    </source>
</evidence>
<dbReference type="EMBL" id="LN614830">
    <property type="protein sequence ID" value="CEG60039.1"/>
    <property type="molecule type" value="Genomic_DNA"/>
</dbReference>
<dbReference type="PATRIC" id="fig|451.8.peg.2271"/>
<reference evidence="3" key="1">
    <citation type="submission" date="2014-09" db="EMBL/GenBank/DDBJ databases">
        <authorList>
            <person name="Gomez-Valero L."/>
        </authorList>
    </citation>
    <scope>NUCLEOTIDE SEQUENCE [LARGE SCALE GENOMIC DNA]</scope>
    <source>
        <strain evidence="3">ATCC33218</strain>
    </source>
</reference>
<sequence length="66" mass="7459">MTNTDFFSPLPQEILVRIYSNLGLKELLSAWHTGIKESNNIKLLTKDIITKSIICSEISVPTTQPR</sequence>
<dbReference type="InterPro" id="IPR036047">
    <property type="entry name" value="F-box-like_dom_sf"/>
</dbReference>
<dbReference type="HOGENOM" id="CLU_2829795_0_0_6"/>
<organism evidence="1 3">
    <name type="scientific">Legionella micdadei</name>
    <name type="common">Tatlockia micdadei</name>
    <dbReference type="NCBI Taxonomy" id="451"/>
    <lineage>
        <taxon>Bacteria</taxon>
        <taxon>Pseudomonadati</taxon>
        <taxon>Pseudomonadota</taxon>
        <taxon>Gammaproteobacteria</taxon>
        <taxon>Legionellales</taxon>
        <taxon>Legionellaceae</taxon>
        <taxon>Legionella</taxon>
    </lineage>
</organism>
<reference evidence="2 4" key="3">
    <citation type="submission" date="2016-10" db="EMBL/GenBank/DDBJ databases">
        <authorList>
            <person name="Varghese N."/>
            <person name="Submissions S."/>
        </authorList>
    </citation>
    <scope>NUCLEOTIDE SEQUENCE [LARGE SCALE GENOMIC DNA]</scope>
    <source>
        <strain evidence="2 4">ATCC 33218</strain>
    </source>
</reference>
<evidence type="ECO:0000313" key="3">
    <source>
        <dbReference type="Proteomes" id="UP000032414"/>
    </source>
</evidence>
<keyword evidence="4" id="KW-1185">Reference proteome</keyword>
<evidence type="ECO:0000313" key="4">
    <source>
        <dbReference type="Proteomes" id="UP000182998"/>
    </source>
</evidence>
<gene>
    <name evidence="1" type="ORF">LMI_0715</name>
    <name evidence="2" type="ORF">SAMN02982997_02275</name>
</gene>
<dbReference type="Proteomes" id="UP000032414">
    <property type="component" value="Chromosome I"/>
</dbReference>
<dbReference type="KEGG" id="tmc:LMI_0715"/>
<evidence type="ECO:0000313" key="2">
    <source>
        <dbReference type="EMBL" id="SCY62112.1"/>
    </source>
</evidence>
<dbReference type="AlphaFoldDB" id="A0A098GC22"/>
<dbReference type="SUPFAM" id="SSF81383">
    <property type="entry name" value="F-box domain"/>
    <property type="match status" value="1"/>
</dbReference>
<reference evidence="1" key="2">
    <citation type="submission" date="2014-09" db="EMBL/GenBank/DDBJ databases">
        <authorList>
            <person name="GOMEZ-VALERO Laura"/>
        </authorList>
    </citation>
    <scope>NUCLEOTIDE SEQUENCE</scope>
    <source>
        <strain evidence="1">ATCC33218</strain>
    </source>
</reference>
<protein>
    <recommendedName>
        <fullName evidence="5">F-box domain-containing protein</fullName>
    </recommendedName>
</protein>
<proteinExistence type="predicted"/>
<evidence type="ECO:0000313" key="1">
    <source>
        <dbReference type="EMBL" id="CEG60039.1"/>
    </source>
</evidence>